<protein>
    <submittedName>
        <fullName evidence="1">Uncharacterized protein</fullName>
    </submittedName>
</protein>
<accession>A0AAV2EWD1</accession>
<reference evidence="1 2" key="1">
    <citation type="submission" date="2024-04" db="EMBL/GenBank/DDBJ databases">
        <authorList>
            <person name="Fracassetti M."/>
        </authorList>
    </citation>
    <scope>NUCLEOTIDE SEQUENCE [LARGE SCALE GENOMIC DNA]</scope>
</reference>
<keyword evidence="2" id="KW-1185">Reference proteome</keyword>
<dbReference type="EMBL" id="OZ034818">
    <property type="protein sequence ID" value="CAL1389770.1"/>
    <property type="molecule type" value="Genomic_DNA"/>
</dbReference>
<dbReference type="AlphaFoldDB" id="A0AAV2EWD1"/>
<dbReference type="Proteomes" id="UP001497516">
    <property type="component" value="Chromosome 5"/>
</dbReference>
<organism evidence="1 2">
    <name type="scientific">Linum trigynum</name>
    <dbReference type="NCBI Taxonomy" id="586398"/>
    <lineage>
        <taxon>Eukaryota</taxon>
        <taxon>Viridiplantae</taxon>
        <taxon>Streptophyta</taxon>
        <taxon>Embryophyta</taxon>
        <taxon>Tracheophyta</taxon>
        <taxon>Spermatophyta</taxon>
        <taxon>Magnoliopsida</taxon>
        <taxon>eudicotyledons</taxon>
        <taxon>Gunneridae</taxon>
        <taxon>Pentapetalae</taxon>
        <taxon>rosids</taxon>
        <taxon>fabids</taxon>
        <taxon>Malpighiales</taxon>
        <taxon>Linaceae</taxon>
        <taxon>Linum</taxon>
    </lineage>
</organism>
<name>A0AAV2EWD1_9ROSI</name>
<evidence type="ECO:0000313" key="1">
    <source>
        <dbReference type="EMBL" id="CAL1389770.1"/>
    </source>
</evidence>
<sequence length="107" mass="11556">MDCGPRQQSTPPDPFAAAVGCSEVRILVFLTDPTPNSVPRQRSTPFTVSENCGVSLKLTATVINLWLFPADPAPIILSLSLPPSFPFQTTPPHNFSFSLHSSTLVSF</sequence>
<proteinExistence type="predicted"/>
<evidence type="ECO:0000313" key="2">
    <source>
        <dbReference type="Proteomes" id="UP001497516"/>
    </source>
</evidence>
<gene>
    <name evidence="1" type="ORF">LTRI10_LOCUS30603</name>
</gene>